<keyword evidence="1" id="KW-0349">Heme</keyword>
<dbReference type="InterPro" id="IPR036909">
    <property type="entry name" value="Cyt_c-like_dom_sf"/>
</dbReference>
<comment type="caution">
    <text evidence="5">The sequence shown here is derived from an EMBL/GenBank/DDBJ whole genome shotgun (WGS) entry which is preliminary data.</text>
</comment>
<organism evidence="5">
    <name type="scientific">hot springs metagenome</name>
    <dbReference type="NCBI Taxonomy" id="433727"/>
    <lineage>
        <taxon>unclassified sequences</taxon>
        <taxon>metagenomes</taxon>
        <taxon>ecological metagenomes</taxon>
    </lineage>
</organism>
<dbReference type="GO" id="GO:0009055">
    <property type="term" value="F:electron transfer activity"/>
    <property type="evidence" value="ECO:0007669"/>
    <property type="project" value="InterPro"/>
</dbReference>
<dbReference type="InterPro" id="IPR009056">
    <property type="entry name" value="Cyt_c-like_dom"/>
</dbReference>
<feature type="domain" description="Cytochrome c" evidence="4">
    <location>
        <begin position="24"/>
        <end position="114"/>
    </location>
</feature>
<dbReference type="Gene3D" id="1.10.760.10">
    <property type="entry name" value="Cytochrome c-like domain"/>
    <property type="match status" value="1"/>
</dbReference>
<proteinExistence type="predicted"/>
<keyword evidence="2" id="KW-0479">Metal-binding</keyword>
<accession>A0A5J4L297</accession>
<dbReference type="Pfam" id="PF21342">
    <property type="entry name" value="SoxA-TsdA_cyt-c"/>
    <property type="match status" value="1"/>
</dbReference>
<evidence type="ECO:0000313" key="5">
    <source>
        <dbReference type="EMBL" id="GER92877.1"/>
    </source>
</evidence>
<dbReference type="PROSITE" id="PS51007">
    <property type="entry name" value="CYTC"/>
    <property type="match status" value="1"/>
</dbReference>
<evidence type="ECO:0000256" key="2">
    <source>
        <dbReference type="ARBA" id="ARBA00022723"/>
    </source>
</evidence>
<evidence type="ECO:0000259" key="4">
    <source>
        <dbReference type="PROSITE" id="PS51007"/>
    </source>
</evidence>
<sequence>MKAMRIAILTMLAIGLVFSGVFAADVAKGKALFNDPKLGGGTSGKSCNSCHPDGKGLTGGKKEYVTPAPGGKKKIHKNLEGAVNWCIEMALKGKAIDPKGGDMANLVAYINSLKGEMPMKKEMPKKKKAIEGC</sequence>
<dbReference type="AlphaFoldDB" id="A0A5J4L297"/>
<gene>
    <name evidence="5" type="ORF">A45J_0608</name>
</gene>
<dbReference type="GO" id="GO:0046872">
    <property type="term" value="F:metal ion binding"/>
    <property type="evidence" value="ECO:0007669"/>
    <property type="project" value="UniProtKB-KW"/>
</dbReference>
<dbReference type="EMBL" id="BLAB01000001">
    <property type="protein sequence ID" value="GER92877.1"/>
    <property type="molecule type" value="Genomic_DNA"/>
</dbReference>
<evidence type="ECO:0000256" key="3">
    <source>
        <dbReference type="ARBA" id="ARBA00023004"/>
    </source>
</evidence>
<name>A0A5J4L297_9ZZZZ</name>
<protein>
    <submittedName>
        <fullName evidence="5">Cytochrome C</fullName>
    </submittedName>
</protein>
<keyword evidence="3" id="KW-0408">Iron</keyword>
<reference evidence="5" key="1">
    <citation type="submission" date="2019-10" db="EMBL/GenBank/DDBJ databases">
        <title>Metagenomic sequencing of thiosulfate-disproportionating enrichment culture.</title>
        <authorList>
            <person name="Umezawa K."/>
            <person name="Kojima H."/>
            <person name="Fukui M."/>
        </authorList>
    </citation>
    <scope>NUCLEOTIDE SEQUENCE</scope>
    <source>
        <strain evidence="5">45J</strain>
    </source>
</reference>
<dbReference type="GO" id="GO:0020037">
    <property type="term" value="F:heme binding"/>
    <property type="evidence" value="ECO:0007669"/>
    <property type="project" value="InterPro"/>
</dbReference>
<evidence type="ECO:0000256" key="1">
    <source>
        <dbReference type="ARBA" id="ARBA00022617"/>
    </source>
</evidence>
<dbReference type="SUPFAM" id="SSF46626">
    <property type="entry name" value="Cytochrome c"/>
    <property type="match status" value="1"/>
</dbReference>